<evidence type="ECO:0000313" key="12">
    <source>
        <dbReference type="Proteomes" id="UP000027936"/>
    </source>
</evidence>
<feature type="transmembrane region" description="Helical" evidence="9">
    <location>
        <begin position="45"/>
        <end position="62"/>
    </location>
</feature>
<feature type="domain" description="Tripartite ATP-independent periplasmic transporters DctQ component" evidence="10">
    <location>
        <begin position="24"/>
        <end position="151"/>
    </location>
</feature>
<dbReference type="PATRIC" id="fig|1348973.3.peg.4857"/>
<keyword evidence="6 9" id="KW-1133">Transmembrane helix</keyword>
<dbReference type="Pfam" id="PF04290">
    <property type="entry name" value="DctQ"/>
    <property type="match status" value="1"/>
</dbReference>
<evidence type="ECO:0000256" key="5">
    <source>
        <dbReference type="ARBA" id="ARBA00022692"/>
    </source>
</evidence>
<accession>A0A072NFW8</accession>
<comment type="subcellular location">
    <subcellularLocation>
        <location evidence="1">Cell inner membrane</location>
        <topology evidence="1">Multi-pass membrane protein</topology>
    </subcellularLocation>
</comment>
<comment type="similarity">
    <text evidence="8">Belongs to the TRAP transporter small permease family.</text>
</comment>
<evidence type="ECO:0000256" key="2">
    <source>
        <dbReference type="ARBA" id="ARBA00022448"/>
    </source>
</evidence>
<dbReference type="GO" id="GO:0022857">
    <property type="term" value="F:transmembrane transporter activity"/>
    <property type="evidence" value="ECO:0007669"/>
    <property type="project" value="TreeGrafter"/>
</dbReference>
<feature type="transmembrane region" description="Helical" evidence="9">
    <location>
        <begin position="12"/>
        <end position="33"/>
    </location>
</feature>
<reference evidence="11 12" key="1">
    <citation type="submission" date="2014-04" db="EMBL/GenBank/DDBJ databases">
        <title>Draft genome sequence of Bacillus azotoformans MEV2011, a (co-) denitrifying strain unable to grow in the presence of oxygen.</title>
        <authorList>
            <person name="Nielsen M."/>
            <person name="Schreiber L."/>
            <person name="Finster K."/>
            <person name="Schramm A."/>
        </authorList>
    </citation>
    <scope>NUCLEOTIDE SEQUENCE [LARGE SCALE GENOMIC DNA]</scope>
    <source>
        <strain evidence="11 12">MEV2011</strain>
    </source>
</reference>
<dbReference type="GO" id="GO:0005886">
    <property type="term" value="C:plasma membrane"/>
    <property type="evidence" value="ECO:0007669"/>
    <property type="project" value="UniProtKB-SubCell"/>
</dbReference>
<keyword evidence="7 9" id="KW-0472">Membrane</keyword>
<proteinExistence type="inferred from homology"/>
<dbReference type="EMBL" id="JJRY01000050">
    <property type="protein sequence ID" value="KEF35823.1"/>
    <property type="molecule type" value="Genomic_DNA"/>
</dbReference>
<feature type="transmembrane region" description="Helical" evidence="9">
    <location>
        <begin position="124"/>
        <end position="144"/>
    </location>
</feature>
<evidence type="ECO:0000256" key="7">
    <source>
        <dbReference type="ARBA" id="ARBA00023136"/>
    </source>
</evidence>
<dbReference type="AlphaFoldDB" id="A0A072NFW8"/>
<evidence type="ECO:0000256" key="1">
    <source>
        <dbReference type="ARBA" id="ARBA00004429"/>
    </source>
</evidence>
<evidence type="ECO:0000256" key="3">
    <source>
        <dbReference type="ARBA" id="ARBA00022475"/>
    </source>
</evidence>
<protein>
    <submittedName>
        <fullName evidence="11">TRAP-type C4-dicarboxylate transport system, small permease component</fullName>
    </submittedName>
</protein>
<evidence type="ECO:0000256" key="9">
    <source>
        <dbReference type="SAM" id="Phobius"/>
    </source>
</evidence>
<keyword evidence="2" id="KW-0813">Transport</keyword>
<evidence type="ECO:0000313" key="11">
    <source>
        <dbReference type="EMBL" id="KEF35823.1"/>
    </source>
</evidence>
<evidence type="ECO:0000256" key="4">
    <source>
        <dbReference type="ARBA" id="ARBA00022519"/>
    </source>
</evidence>
<comment type="caution">
    <text evidence="11">The sequence shown here is derived from an EMBL/GenBank/DDBJ whole genome shotgun (WGS) entry which is preliminary data.</text>
</comment>
<keyword evidence="4" id="KW-0997">Cell inner membrane</keyword>
<organism evidence="11 12">
    <name type="scientific">Schinkia azotoformans MEV2011</name>
    <dbReference type="NCBI Taxonomy" id="1348973"/>
    <lineage>
        <taxon>Bacteria</taxon>
        <taxon>Bacillati</taxon>
        <taxon>Bacillota</taxon>
        <taxon>Bacilli</taxon>
        <taxon>Bacillales</taxon>
        <taxon>Bacillaceae</taxon>
        <taxon>Calidifontibacillus/Schinkia group</taxon>
        <taxon>Schinkia</taxon>
    </lineage>
</organism>
<name>A0A072NFW8_SCHAZ</name>
<dbReference type="Proteomes" id="UP000027936">
    <property type="component" value="Unassembled WGS sequence"/>
</dbReference>
<dbReference type="InterPro" id="IPR007387">
    <property type="entry name" value="TRAP_DctQ"/>
</dbReference>
<evidence type="ECO:0000256" key="6">
    <source>
        <dbReference type="ARBA" id="ARBA00022989"/>
    </source>
</evidence>
<evidence type="ECO:0000256" key="8">
    <source>
        <dbReference type="ARBA" id="ARBA00038436"/>
    </source>
</evidence>
<keyword evidence="3" id="KW-1003">Cell membrane</keyword>
<evidence type="ECO:0000259" key="10">
    <source>
        <dbReference type="Pfam" id="PF04290"/>
    </source>
</evidence>
<dbReference type="PANTHER" id="PTHR35011">
    <property type="entry name" value="2,3-DIKETO-L-GULONATE TRAP TRANSPORTER SMALL PERMEASE PROTEIN YIAM"/>
    <property type="match status" value="1"/>
</dbReference>
<dbReference type="RefSeq" id="WP_035199155.1">
    <property type="nucleotide sequence ID" value="NZ_JJRY01000050.1"/>
</dbReference>
<dbReference type="PANTHER" id="PTHR35011:SF2">
    <property type="entry name" value="2,3-DIKETO-L-GULONATE TRAP TRANSPORTER SMALL PERMEASE PROTEIN YIAM"/>
    <property type="match status" value="1"/>
</dbReference>
<feature type="transmembrane region" description="Helical" evidence="9">
    <location>
        <begin position="83"/>
        <end position="104"/>
    </location>
</feature>
<keyword evidence="5 9" id="KW-0812">Transmembrane</keyword>
<gene>
    <name evidence="11" type="ORF">M670_05011</name>
</gene>
<dbReference type="OrthoDB" id="9815614at2"/>
<dbReference type="GO" id="GO:0015740">
    <property type="term" value="P:C4-dicarboxylate transport"/>
    <property type="evidence" value="ECO:0007669"/>
    <property type="project" value="TreeGrafter"/>
</dbReference>
<dbReference type="InterPro" id="IPR055348">
    <property type="entry name" value="DctQ"/>
</dbReference>
<sequence>MLKKWFYPLDDVLSVIALSGVLFFTIVNVIFRFVLHSPIGWAEEVTLGLFIWMVFIGISSAMKRGGHVGVDYFMLMMPKPIRNVFNVIGAIAIYFVLIYVFIYLGMDLTSQAAVKITPVLGLSYQYIDIAVPVGGFLTAIHYTVNLIRSFKSDNGKEGGVN</sequence>